<evidence type="ECO:0000313" key="2">
    <source>
        <dbReference type="EMBL" id="PKY72320.1"/>
    </source>
</evidence>
<comment type="caution">
    <text evidence="2">The sequence shown here is derived from an EMBL/GenBank/DDBJ whole genome shotgun (WGS) entry which is preliminary data.</text>
</comment>
<protein>
    <submittedName>
        <fullName evidence="2">Uncharacterized protein</fullName>
    </submittedName>
</protein>
<dbReference type="STRING" id="33007.HMPREF3198_00246"/>
<accession>A0A2I1IMG3</accession>
<gene>
    <name evidence="2" type="ORF">CYJ19_05570</name>
</gene>
<proteinExistence type="predicted"/>
<dbReference type="Proteomes" id="UP000235122">
    <property type="component" value="Unassembled WGS sequence"/>
</dbReference>
<reference evidence="2 3" key="1">
    <citation type="submission" date="2017-12" db="EMBL/GenBank/DDBJ databases">
        <title>Phylogenetic diversity of female urinary microbiome.</title>
        <authorList>
            <person name="Thomas-White K."/>
            <person name="Wolfe A.J."/>
        </authorList>
    </citation>
    <scope>NUCLEOTIDE SEQUENCE [LARGE SCALE GENOMIC DNA]</scope>
    <source>
        <strain evidence="2 3">UMB0402</strain>
    </source>
</reference>
<keyword evidence="3" id="KW-1185">Reference proteome</keyword>
<name>A0A2I1IMG3_9ACTO</name>
<organism evidence="2 3">
    <name type="scientific">Winkia neuii</name>
    <dbReference type="NCBI Taxonomy" id="33007"/>
    <lineage>
        <taxon>Bacteria</taxon>
        <taxon>Bacillati</taxon>
        <taxon>Actinomycetota</taxon>
        <taxon>Actinomycetes</taxon>
        <taxon>Actinomycetales</taxon>
        <taxon>Actinomycetaceae</taxon>
        <taxon>Winkia</taxon>
    </lineage>
</organism>
<dbReference type="EMBL" id="PKKO01000003">
    <property type="protein sequence ID" value="PKY72320.1"/>
    <property type="molecule type" value="Genomic_DNA"/>
</dbReference>
<evidence type="ECO:0000256" key="1">
    <source>
        <dbReference type="SAM" id="MobiDB-lite"/>
    </source>
</evidence>
<sequence>MRKKGKKVPRIPADQLGVDLAELVRNLRIVTSNRRGEELWVDVSNRRQLSRVAQGYAWLLEEVADCAGLARRDLLHGTEELSDSVDGDEDLDLLAVTLLENALASDMAGLQRALEDVDIEDVDIVAEIVGEMGGHLLRLQLEPAQVREALVQVADKYDADIADVVDGVEDEDEDEAEIEDVEIEDDEEEEW</sequence>
<dbReference type="RefSeq" id="WP_070454319.1">
    <property type="nucleotide sequence ID" value="NZ_KQ955221.1"/>
</dbReference>
<evidence type="ECO:0000313" key="3">
    <source>
        <dbReference type="Proteomes" id="UP000235122"/>
    </source>
</evidence>
<dbReference type="GeneID" id="35866869"/>
<dbReference type="AlphaFoldDB" id="A0A2I1IMG3"/>
<feature type="region of interest" description="Disordered" evidence="1">
    <location>
        <begin position="166"/>
        <end position="191"/>
    </location>
</feature>